<name>A0A5A7N575_9PROT</name>
<gene>
    <name evidence="2" type="ORF">JCM17845_28290</name>
</gene>
<dbReference type="Pfam" id="PF13333">
    <property type="entry name" value="rve_2"/>
    <property type="match status" value="1"/>
</dbReference>
<dbReference type="RefSeq" id="WP_371863805.1">
    <property type="nucleotide sequence ID" value="NZ_BKCM01000020.1"/>
</dbReference>
<sequence>MSGKGNCDDNAVVEAFFKTLKVELVWRVKFESREQAKRTINDDIMNFYNRRRRHLTPGNISPMAYEKRAA</sequence>
<dbReference type="AlphaFoldDB" id="A0A5A7N575"/>
<evidence type="ECO:0000313" key="3">
    <source>
        <dbReference type="Proteomes" id="UP000325187"/>
    </source>
</evidence>
<dbReference type="Proteomes" id="UP000325187">
    <property type="component" value="Unassembled WGS sequence"/>
</dbReference>
<accession>A0A5A7N575</accession>
<dbReference type="InterPro" id="IPR001584">
    <property type="entry name" value="Integrase_cat-core"/>
</dbReference>
<dbReference type="PANTHER" id="PTHR46889">
    <property type="entry name" value="TRANSPOSASE INSF FOR INSERTION SEQUENCE IS3B-RELATED"/>
    <property type="match status" value="1"/>
</dbReference>
<dbReference type="InterPro" id="IPR012337">
    <property type="entry name" value="RNaseH-like_sf"/>
</dbReference>
<proteinExistence type="predicted"/>
<evidence type="ECO:0000313" key="2">
    <source>
        <dbReference type="EMBL" id="GER02206.1"/>
    </source>
</evidence>
<evidence type="ECO:0000259" key="1">
    <source>
        <dbReference type="Pfam" id="PF13333"/>
    </source>
</evidence>
<keyword evidence="3" id="KW-1185">Reference proteome</keyword>
<organism evidence="2 3">
    <name type="scientific">Iodidimonas gelatinilytica</name>
    <dbReference type="NCBI Taxonomy" id="1236966"/>
    <lineage>
        <taxon>Bacteria</taxon>
        <taxon>Pseudomonadati</taxon>
        <taxon>Pseudomonadota</taxon>
        <taxon>Alphaproteobacteria</taxon>
        <taxon>Iodidimonadales</taxon>
        <taxon>Iodidimonadaceae</taxon>
        <taxon>Iodidimonas</taxon>
    </lineage>
</organism>
<protein>
    <recommendedName>
        <fullName evidence="1">Integrase catalytic domain-containing protein</fullName>
    </recommendedName>
</protein>
<dbReference type="EMBL" id="BKCM01000020">
    <property type="protein sequence ID" value="GER02206.1"/>
    <property type="molecule type" value="Genomic_DNA"/>
</dbReference>
<comment type="caution">
    <text evidence="2">The sequence shown here is derived from an EMBL/GenBank/DDBJ whole genome shotgun (WGS) entry which is preliminary data.</text>
</comment>
<dbReference type="InterPro" id="IPR050900">
    <property type="entry name" value="Transposase_IS3/IS150/IS904"/>
</dbReference>
<dbReference type="PANTHER" id="PTHR46889:SF4">
    <property type="entry name" value="TRANSPOSASE INSO FOR INSERTION SEQUENCE ELEMENT IS911B-RELATED"/>
    <property type="match status" value="1"/>
</dbReference>
<feature type="domain" description="Integrase catalytic" evidence="1">
    <location>
        <begin position="14"/>
        <end position="67"/>
    </location>
</feature>
<dbReference type="SUPFAM" id="SSF53098">
    <property type="entry name" value="Ribonuclease H-like"/>
    <property type="match status" value="1"/>
</dbReference>
<reference evidence="2 3" key="1">
    <citation type="submission" date="2019-09" db="EMBL/GenBank/DDBJ databases">
        <title>NBRP : Genome information of microbial organism related human and environment.</title>
        <authorList>
            <person name="Hattori M."/>
            <person name="Oshima K."/>
            <person name="Inaba H."/>
            <person name="Suda W."/>
            <person name="Sakamoto M."/>
            <person name="Iino T."/>
            <person name="Kitahara M."/>
            <person name="Oshida Y."/>
            <person name="Iida T."/>
            <person name="Kudo T."/>
            <person name="Itoh T."/>
            <person name="Ohkuma M."/>
        </authorList>
    </citation>
    <scope>NUCLEOTIDE SEQUENCE [LARGE SCALE GENOMIC DNA]</scope>
    <source>
        <strain evidence="2 3">Mie-1</strain>
    </source>
</reference>
<dbReference type="GO" id="GO:0015074">
    <property type="term" value="P:DNA integration"/>
    <property type="evidence" value="ECO:0007669"/>
    <property type="project" value="InterPro"/>
</dbReference>